<dbReference type="Proteomes" id="UP000605846">
    <property type="component" value="Unassembled WGS sequence"/>
</dbReference>
<organism evidence="4 5">
    <name type="scientific">Apophysomyces ossiformis</name>
    <dbReference type="NCBI Taxonomy" id="679940"/>
    <lineage>
        <taxon>Eukaryota</taxon>
        <taxon>Fungi</taxon>
        <taxon>Fungi incertae sedis</taxon>
        <taxon>Mucoromycota</taxon>
        <taxon>Mucoromycotina</taxon>
        <taxon>Mucoromycetes</taxon>
        <taxon>Mucorales</taxon>
        <taxon>Mucorineae</taxon>
        <taxon>Mucoraceae</taxon>
        <taxon>Apophysomyces</taxon>
    </lineage>
</organism>
<dbReference type="AlphaFoldDB" id="A0A8H7BRW4"/>
<dbReference type="InterPro" id="IPR014764">
    <property type="entry name" value="DCN-prot"/>
</dbReference>
<reference evidence="4" key="1">
    <citation type="submission" date="2020-01" db="EMBL/GenBank/DDBJ databases">
        <title>Genome Sequencing of Three Apophysomyces-Like Fungal Strains Confirms a Novel Fungal Genus in the Mucoromycota with divergent Burkholderia-like Endosymbiotic Bacteria.</title>
        <authorList>
            <person name="Stajich J.E."/>
            <person name="Macias A.M."/>
            <person name="Carter-House D."/>
            <person name="Lovett B."/>
            <person name="Kasson L.R."/>
            <person name="Berry K."/>
            <person name="Grigoriev I."/>
            <person name="Chang Y."/>
            <person name="Spatafora J."/>
            <person name="Kasson M.T."/>
        </authorList>
    </citation>
    <scope>NUCLEOTIDE SEQUENCE</scope>
    <source>
        <strain evidence="4">NRRL A-21654</strain>
    </source>
</reference>
<dbReference type="Gene3D" id="1.10.238.200">
    <property type="entry name" value="Cullin, PONY binding domain"/>
    <property type="match status" value="1"/>
</dbReference>
<evidence type="ECO:0000313" key="4">
    <source>
        <dbReference type="EMBL" id="KAF7722615.1"/>
    </source>
</evidence>
<dbReference type="PANTHER" id="PTHR12281">
    <property type="entry name" value="RP42 RELATED"/>
    <property type="match status" value="1"/>
</dbReference>
<dbReference type="Pfam" id="PF03556">
    <property type="entry name" value="Cullin_binding"/>
    <property type="match status" value="1"/>
</dbReference>
<dbReference type="PROSITE" id="PS51229">
    <property type="entry name" value="DCUN1"/>
    <property type="match status" value="1"/>
</dbReference>
<comment type="caution">
    <text evidence="4">The sequence shown here is derived from an EMBL/GenBank/DDBJ whole genome shotgun (WGS) entry which is preliminary data.</text>
</comment>
<comment type="function">
    <text evidence="1">Neddylation of cullins play an essential role in the regulation of SCF-type complexes activity.</text>
</comment>
<evidence type="ECO:0000256" key="2">
    <source>
        <dbReference type="SAM" id="MobiDB-lite"/>
    </source>
</evidence>
<dbReference type="GO" id="GO:0031624">
    <property type="term" value="F:ubiquitin conjugating enzyme binding"/>
    <property type="evidence" value="ECO:0007669"/>
    <property type="project" value="TreeGrafter"/>
</dbReference>
<dbReference type="GO" id="GO:0000151">
    <property type="term" value="C:ubiquitin ligase complex"/>
    <property type="evidence" value="ECO:0007669"/>
    <property type="project" value="TreeGrafter"/>
</dbReference>
<dbReference type="GO" id="GO:0045116">
    <property type="term" value="P:protein neddylation"/>
    <property type="evidence" value="ECO:0007669"/>
    <property type="project" value="TreeGrafter"/>
</dbReference>
<feature type="region of interest" description="Disordered" evidence="2">
    <location>
        <begin position="1"/>
        <end position="20"/>
    </location>
</feature>
<dbReference type="EMBL" id="JABAYA010000186">
    <property type="protein sequence ID" value="KAF7722615.1"/>
    <property type="molecule type" value="Genomic_DNA"/>
</dbReference>
<sequence length="265" mass="31033">MGQAQSNHSSKRKRSDTQVSEQGYAPTTSYLIAAILVHKYDIYAVWKFLFNLSTHIQFDEKRCEEWYMRYADPEMPDTILPEGTQQFFEDMDIPMDDVAVIAIAWKMNVATMGYITKDEWMNSMRKFGTDSMDKLKQKRAELQESIQNPEQLKEMYNYTFGYAKNREQKCMDVDVAIILLTLILADKYPIVSEFVKFLQVSDSGILKGKLTIGKEKQPVRVINRDQWRSFYDFVSIVSSDLSDYDETSAWPVLFDEFVEWRRGCQ</sequence>
<dbReference type="InterPro" id="IPR005176">
    <property type="entry name" value="PONY_dom"/>
</dbReference>
<name>A0A8H7BRW4_9FUNG</name>
<dbReference type="GO" id="GO:0032182">
    <property type="term" value="F:ubiquitin-like protein binding"/>
    <property type="evidence" value="ECO:0007669"/>
    <property type="project" value="TreeGrafter"/>
</dbReference>
<protein>
    <recommendedName>
        <fullName evidence="1">Defective in cullin neddylation protein</fullName>
    </recommendedName>
</protein>
<dbReference type="OrthoDB" id="27198at2759"/>
<evidence type="ECO:0000259" key="3">
    <source>
        <dbReference type="PROSITE" id="PS51229"/>
    </source>
</evidence>
<dbReference type="PANTHER" id="PTHR12281:SF12">
    <property type="entry name" value="DEFECTIVE IN CULLIN NEDDYLATION PROTEIN"/>
    <property type="match status" value="1"/>
</dbReference>
<proteinExistence type="predicted"/>
<dbReference type="GO" id="GO:0097602">
    <property type="term" value="F:cullin family protein binding"/>
    <property type="evidence" value="ECO:0007669"/>
    <property type="project" value="TreeGrafter"/>
</dbReference>
<accession>A0A8H7BRW4</accession>
<evidence type="ECO:0000313" key="5">
    <source>
        <dbReference type="Proteomes" id="UP000605846"/>
    </source>
</evidence>
<feature type="domain" description="DCUN1" evidence="3">
    <location>
        <begin position="58"/>
        <end position="262"/>
    </location>
</feature>
<dbReference type="InterPro" id="IPR042460">
    <property type="entry name" value="DCN1-like_PONY"/>
</dbReference>
<dbReference type="Gene3D" id="1.10.238.10">
    <property type="entry name" value="EF-hand"/>
    <property type="match status" value="1"/>
</dbReference>
<keyword evidence="5" id="KW-1185">Reference proteome</keyword>
<evidence type="ECO:0000256" key="1">
    <source>
        <dbReference type="RuleBase" id="RU410713"/>
    </source>
</evidence>
<gene>
    <name evidence="4" type="ORF">EC973_002928</name>
</gene>